<feature type="compositionally biased region" description="Polar residues" evidence="2">
    <location>
        <begin position="527"/>
        <end position="540"/>
    </location>
</feature>
<name>A0A776ESS5_9PLEO</name>
<feature type="compositionally biased region" description="Polar residues" evidence="2">
    <location>
        <begin position="343"/>
        <end position="353"/>
    </location>
</feature>
<protein>
    <submittedName>
        <fullName evidence="3">Uncharacterized protein</fullName>
    </submittedName>
</protein>
<dbReference type="GO" id="GO:0046872">
    <property type="term" value="F:metal ion binding"/>
    <property type="evidence" value="ECO:0007669"/>
    <property type="project" value="InterPro"/>
</dbReference>
<feature type="compositionally biased region" description="Polar residues" evidence="2">
    <location>
        <begin position="263"/>
        <end position="284"/>
    </location>
</feature>
<evidence type="ECO:0000313" key="3">
    <source>
        <dbReference type="EMBL" id="CAE7034238.1"/>
    </source>
</evidence>
<feature type="compositionally biased region" description="Polar residues" evidence="2">
    <location>
        <begin position="292"/>
        <end position="325"/>
    </location>
</feature>
<evidence type="ECO:0000256" key="1">
    <source>
        <dbReference type="SAM" id="Coils"/>
    </source>
</evidence>
<evidence type="ECO:0000313" key="4">
    <source>
        <dbReference type="Proteomes" id="UP000472372"/>
    </source>
</evidence>
<feature type="region of interest" description="Disordered" evidence="2">
    <location>
        <begin position="492"/>
        <end position="555"/>
    </location>
</feature>
<feature type="coiled-coil region" evidence="1">
    <location>
        <begin position="19"/>
        <end position="46"/>
    </location>
</feature>
<dbReference type="AlphaFoldDB" id="A0A776ESS5"/>
<keyword evidence="1" id="KW-0175">Coiled coil</keyword>
<dbReference type="PROSITE" id="PS50103">
    <property type="entry name" value="ZF_C3H1"/>
    <property type="match status" value="1"/>
</dbReference>
<reference evidence="3" key="1">
    <citation type="submission" date="2021-02" db="EMBL/GenBank/DDBJ databases">
        <authorList>
            <person name="Syme A R."/>
            <person name="Syme A R."/>
            <person name="Moolhuijzen P."/>
        </authorList>
    </citation>
    <scope>NUCLEOTIDE SEQUENCE</scope>
    <source>
        <strain evidence="3">W1-1</strain>
    </source>
</reference>
<feature type="region of interest" description="Disordered" evidence="2">
    <location>
        <begin position="629"/>
        <end position="649"/>
    </location>
</feature>
<evidence type="ECO:0000256" key="2">
    <source>
        <dbReference type="SAM" id="MobiDB-lite"/>
    </source>
</evidence>
<dbReference type="EMBL" id="HG992980">
    <property type="protein sequence ID" value="CAE7034238.1"/>
    <property type="molecule type" value="Genomic_DNA"/>
</dbReference>
<gene>
    <name evidence="3" type="ORF">PTTW11_05377</name>
</gene>
<feature type="compositionally biased region" description="Polar residues" evidence="2">
    <location>
        <begin position="364"/>
        <end position="374"/>
    </location>
</feature>
<organism evidence="3 4">
    <name type="scientific">Pyrenophora teres f. teres</name>
    <dbReference type="NCBI Taxonomy" id="97479"/>
    <lineage>
        <taxon>Eukaryota</taxon>
        <taxon>Fungi</taxon>
        <taxon>Dikarya</taxon>
        <taxon>Ascomycota</taxon>
        <taxon>Pezizomycotina</taxon>
        <taxon>Dothideomycetes</taxon>
        <taxon>Pleosporomycetidae</taxon>
        <taxon>Pleosporales</taxon>
        <taxon>Pleosporineae</taxon>
        <taxon>Pleosporaceae</taxon>
        <taxon>Pyrenophora</taxon>
    </lineage>
</organism>
<accession>A0A776ESS5</accession>
<dbReference type="InterPro" id="IPR000571">
    <property type="entry name" value="Znf_CCCH"/>
</dbReference>
<feature type="coiled-coil region" evidence="1">
    <location>
        <begin position="133"/>
        <end position="192"/>
    </location>
</feature>
<feature type="compositionally biased region" description="Low complexity" evidence="2">
    <location>
        <begin position="499"/>
        <end position="517"/>
    </location>
</feature>
<proteinExistence type="predicted"/>
<sequence>MSQNHPDGPPAPVSCTDEKVALELRIAELEREKAHLTDRASSAETSLTEANTRAVAAHQHAATCEAQMKAATARAQARYTDKLLANNESRNLRKVIETQKFDLRDYHIKSGRTFQYLTSRIAELEAKGGAGRLSEHLVEMQKFRADLKQLRNELSAALTEHSRHKAEWKQRADQLNAVVIKLNKELVAEQAKVAATAEGVTARIEACKAEMSQVASTTETQWLAKEQNMIDHNNHLKRQLNEAHKQIQLQHQQLQMAISFRSNQQNPWGSPQGPQNSLQQSFNSNKRRRYDSISTADVPTQNLQHARTQPLLSNSDSINPNSDFTMQGHHYIMSPHGTHRRQVSQLSNGSSGPMTPMQRFRQGHNGSSTGSSVGHDSGSPGLLQPQQQQLHVDYISHPEHSQLLQDVQSSNPRDQYPNQAEFHDQVQNTMRIEAQDWTMARLLMDDVPQTHQSYGADIMDATLQFQQQEMLGDEHSMQDFNQFTTSESLISTSHDTQDTQDTQDMQDMQDMQSRQQQAPVTPEVAQSALNTTASSRSTPAPKTATRPRGRPPVEPAKVPCVNCYKHWWDTECDEGEPCANCAVESVECVRQRCYYFAAGTCSRGFRCPNVHEGDQRYHDDRFLVDQTKAGRRPGRLGKSTEAEVAPVLR</sequence>
<dbReference type="Proteomes" id="UP000472372">
    <property type="component" value="Chromosome 4"/>
</dbReference>
<feature type="region of interest" description="Disordered" evidence="2">
    <location>
        <begin position="263"/>
        <end position="383"/>
    </location>
</feature>